<evidence type="ECO:0000313" key="1">
    <source>
        <dbReference type="Proteomes" id="UP000887565"/>
    </source>
</evidence>
<dbReference type="AlphaFoldDB" id="A0A915L6A2"/>
<evidence type="ECO:0000313" key="2">
    <source>
        <dbReference type="WBParaSite" id="nRc.2.0.1.t46043-RA"/>
    </source>
</evidence>
<name>A0A915L6A2_ROMCU</name>
<proteinExistence type="predicted"/>
<reference evidence="2" key="1">
    <citation type="submission" date="2022-11" db="UniProtKB">
        <authorList>
            <consortium name="WormBaseParasite"/>
        </authorList>
    </citation>
    <scope>IDENTIFICATION</scope>
</reference>
<dbReference type="WBParaSite" id="nRc.2.0.1.t46043-RA">
    <property type="protein sequence ID" value="nRc.2.0.1.t46043-RA"/>
    <property type="gene ID" value="nRc.2.0.1.g46043"/>
</dbReference>
<keyword evidence="1" id="KW-1185">Reference proteome</keyword>
<sequence>MSNGQPKSGVYVTLQAGVRPYSISEPVLTDENGNYVLQRTFTDYHKCYGDLPYSLHFGKTECDQYPNQPVKFADLQQEFRSDGNILNVILYHDVAVDADMNCH</sequence>
<protein>
    <submittedName>
        <fullName evidence="2">Uncharacterized protein</fullName>
    </submittedName>
</protein>
<organism evidence="1 2">
    <name type="scientific">Romanomermis culicivorax</name>
    <name type="common">Nematode worm</name>
    <dbReference type="NCBI Taxonomy" id="13658"/>
    <lineage>
        <taxon>Eukaryota</taxon>
        <taxon>Metazoa</taxon>
        <taxon>Ecdysozoa</taxon>
        <taxon>Nematoda</taxon>
        <taxon>Enoplea</taxon>
        <taxon>Dorylaimia</taxon>
        <taxon>Mermithida</taxon>
        <taxon>Mermithoidea</taxon>
        <taxon>Mermithidae</taxon>
        <taxon>Romanomermis</taxon>
    </lineage>
</organism>
<accession>A0A915L6A2</accession>
<dbReference type="Proteomes" id="UP000887565">
    <property type="component" value="Unplaced"/>
</dbReference>